<evidence type="ECO:0000313" key="10">
    <source>
        <dbReference type="Proteomes" id="UP000615755"/>
    </source>
</evidence>
<comment type="caution">
    <text evidence="9">The sequence shown here is derived from an EMBL/GenBank/DDBJ whole genome shotgun (WGS) entry which is preliminary data.</text>
</comment>
<keyword evidence="3" id="KW-0813">Transport</keyword>
<gene>
    <name evidence="9" type="ORF">PAUR_a0446</name>
</gene>
<dbReference type="PANTHER" id="PTHR34979:SF1">
    <property type="entry name" value="INNER MEMBRANE PROTEIN YGAZ"/>
    <property type="match status" value="1"/>
</dbReference>
<evidence type="ECO:0000256" key="6">
    <source>
        <dbReference type="ARBA" id="ARBA00022989"/>
    </source>
</evidence>
<proteinExistence type="inferred from homology"/>
<feature type="transmembrane region" description="Helical" evidence="8">
    <location>
        <begin position="46"/>
        <end position="65"/>
    </location>
</feature>
<name>A0ABR9E808_9GAMM</name>
<accession>A0ABR9E808</accession>
<feature type="transmembrane region" description="Helical" evidence="8">
    <location>
        <begin position="72"/>
        <end position="92"/>
    </location>
</feature>
<evidence type="ECO:0000256" key="3">
    <source>
        <dbReference type="ARBA" id="ARBA00022448"/>
    </source>
</evidence>
<feature type="transmembrane region" description="Helical" evidence="8">
    <location>
        <begin position="143"/>
        <end position="167"/>
    </location>
</feature>
<evidence type="ECO:0000256" key="4">
    <source>
        <dbReference type="ARBA" id="ARBA00022475"/>
    </source>
</evidence>
<dbReference type="EMBL" id="AQGV01000012">
    <property type="protein sequence ID" value="MBE0367135.1"/>
    <property type="molecule type" value="Genomic_DNA"/>
</dbReference>
<dbReference type="PANTHER" id="PTHR34979">
    <property type="entry name" value="INNER MEMBRANE PROTEIN YGAZ"/>
    <property type="match status" value="1"/>
</dbReference>
<protein>
    <recommendedName>
        <fullName evidence="11">Branched-chain amino acid ABC transporter permease</fullName>
    </recommendedName>
</protein>
<evidence type="ECO:0008006" key="11">
    <source>
        <dbReference type="Google" id="ProtNLM"/>
    </source>
</evidence>
<dbReference type="Proteomes" id="UP000615755">
    <property type="component" value="Unassembled WGS sequence"/>
</dbReference>
<feature type="transmembrane region" description="Helical" evidence="8">
    <location>
        <begin position="20"/>
        <end position="40"/>
    </location>
</feature>
<evidence type="ECO:0000256" key="5">
    <source>
        <dbReference type="ARBA" id="ARBA00022692"/>
    </source>
</evidence>
<dbReference type="InterPro" id="IPR011606">
    <property type="entry name" value="Brnchd-chn_aa_trnsp_permease"/>
</dbReference>
<dbReference type="RefSeq" id="WP_225738287.1">
    <property type="nucleotide sequence ID" value="NZ_AQGV01000012.1"/>
</dbReference>
<keyword evidence="7 8" id="KW-0472">Membrane</keyword>
<evidence type="ECO:0000256" key="7">
    <source>
        <dbReference type="ARBA" id="ARBA00023136"/>
    </source>
</evidence>
<feature type="transmembrane region" description="Helical" evidence="8">
    <location>
        <begin position="222"/>
        <end position="242"/>
    </location>
</feature>
<comment type="subcellular location">
    <subcellularLocation>
        <location evidence="1">Cell membrane</location>
        <topology evidence="1">Multi-pass membrane protein</topology>
    </subcellularLocation>
</comment>
<evidence type="ECO:0000256" key="1">
    <source>
        <dbReference type="ARBA" id="ARBA00004651"/>
    </source>
</evidence>
<organism evidence="9 10">
    <name type="scientific">Pseudoalteromonas aurantia 208</name>
    <dbReference type="NCBI Taxonomy" id="1314867"/>
    <lineage>
        <taxon>Bacteria</taxon>
        <taxon>Pseudomonadati</taxon>
        <taxon>Pseudomonadota</taxon>
        <taxon>Gammaproteobacteria</taxon>
        <taxon>Alteromonadales</taxon>
        <taxon>Pseudoalteromonadaceae</taxon>
        <taxon>Pseudoalteromonas</taxon>
    </lineage>
</organism>
<evidence type="ECO:0000256" key="8">
    <source>
        <dbReference type="SAM" id="Phobius"/>
    </source>
</evidence>
<keyword evidence="10" id="KW-1185">Reference proteome</keyword>
<evidence type="ECO:0000256" key="2">
    <source>
        <dbReference type="ARBA" id="ARBA00010735"/>
    </source>
</evidence>
<feature type="transmembrane region" description="Helical" evidence="8">
    <location>
        <begin position="112"/>
        <end position="131"/>
    </location>
</feature>
<reference evidence="9 10" key="1">
    <citation type="submission" date="2015-03" db="EMBL/GenBank/DDBJ databases">
        <title>Genome sequence of Pseudoalteromonas aurantia.</title>
        <authorList>
            <person name="Xie B.-B."/>
            <person name="Rong J.-C."/>
            <person name="Qin Q.-L."/>
            <person name="Zhang Y.-Z."/>
        </authorList>
    </citation>
    <scope>NUCLEOTIDE SEQUENCE [LARGE SCALE GENOMIC DNA]</scope>
    <source>
        <strain evidence="9 10">208</strain>
    </source>
</reference>
<sequence length="248" mass="26507">MMHRVGSTIRISSSTGHYNALFRGALAVFPLALAVVPWGILAGSYAIEVGLTWYTAQAMSAFVFAGAAQLAALGLIASGIGAVGVLLTTILITSRHVLYSLSLRPTWHVLPMRWRITLGFLLTDELFAIVMSDKFKALKADPWFALGAGGFFYLSWNLATALGIVLGSSMPQLHTLGLDFAIVATFIALIVPSIKTPAVLVCVSVATYTAMLFALWQWQVGLLLSAVLGMLAGYMTECLYGGDTKEAL</sequence>
<dbReference type="Pfam" id="PF03591">
    <property type="entry name" value="AzlC"/>
    <property type="match status" value="1"/>
</dbReference>
<evidence type="ECO:0000313" key="9">
    <source>
        <dbReference type="EMBL" id="MBE0367135.1"/>
    </source>
</evidence>
<keyword evidence="4" id="KW-1003">Cell membrane</keyword>
<keyword evidence="5 8" id="KW-0812">Transmembrane</keyword>
<keyword evidence="6 8" id="KW-1133">Transmembrane helix</keyword>
<comment type="similarity">
    <text evidence="2">Belongs to the AzlC family.</text>
</comment>